<protein>
    <submittedName>
        <fullName evidence="1">Uncharacterized protein</fullName>
    </submittedName>
</protein>
<reference evidence="1 2" key="1">
    <citation type="journal article" date="2016" name="Nat. Commun.">
        <title>Thousands of microbial genomes shed light on interconnected biogeochemical processes in an aquifer system.</title>
        <authorList>
            <person name="Anantharaman K."/>
            <person name="Brown C.T."/>
            <person name="Hug L.A."/>
            <person name="Sharon I."/>
            <person name="Castelle C.J."/>
            <person name="Probst A.J."/>
            <person name="Thomas B.C."/>
            <person name="Singh A."/>
            <person name="Wilkins M.J."/>
            <person name="Karaoz U."/>
            <person name="Brodie E.L."/>
            <person name="Williams K.H."/>
            <person name="Hubbard S.S."/>
            <person name="Banfield J.F."/>
        </authorList>
    </citation>
    <scope>NUCLEOTIDE SEQUENCE [LARGE SCALE GENOMIC DNA]</scope>
</reference>
<organism evidence="1 2">
    <name type="scientific">candidate division WOR-1 bacterium RIFOXYB2_FULL_37_13</name>
    <dbReference type="NCBI Taxonomy" id="1802579"/>
    <lineage>
        <taxon>Bacteria</taxon>
        <taxon>Bacillati</taxon>
        <taxon>Saganbacteria</taxon>
    </lineage>
</organism>
<evidence type="ECO:0000313" key="2">
    <source>
        <dbReference type="Proteomes" id="UP000178417"/>
    </source>
</evidence>
<gene>
    <name evidence="1" type="ORF">A2310_06490</name>
</gene>
<comment type="caution">
    <text evidence="1">The sequence shown here is derived from an EMBL/GenBank/DDBJ whole genome shotgun (WGS) entry which is preliminary data.</text>
</comment>
<dbReference type="STRING" id="1802579.A2310_06490"/>
<dbReference type="EMBL" id="MEUB01000011">
    <property type="protein sequence ID" value="OGC24177.1"/>
    <property type="molecule type" value="Genomic_DNA"/>
</dbReference>
<accession>A0A1F4SUY7</accession>
<proteinExistence type="predicted"/>
<name>A0A1F4SUY7_UNCSA</name>
<dbReference type="AlphaFoldDB" id="A0A1F4SUY7"/>
<sequence>MTALAAGAARLTVFEKRIQSLIGLNRNMVQRFSRLLKTETEEAVFGALHFYISMKDSLKTNLGKPIGEIIAKLIFSKTMTASLWKKIFDLNITPCKYENVRAGDSEEAWASADRVIFPTAKKELEKLLHSQSYTIEELANMYEYLRGFFMLKRGYEREGQIDWEREENVLISKAIDILISKAAFILETQTITIDASSARFIKRVASDVFHSWLHCNRNYDYWKNYLGMALSDIGRPYERKNPAFSKLLENIMEKEHEITYGKS</sequence>
<dbReference type="Proteomes" id="UP000178417">
    <property type="component" value="Unassembled WGS sequence"/>
</dbReference>
<evidence type="ECO:0000313" key="1">
    <source>
        <dbReference type="EMBL" id="OGC24177.1"/>
    </source>
</evidence>